<keyword evidence="2 4" id="KW-0808">Transferase</keyword>
<feature type="domain" description="Sulfotransferase" evidence="3">
    <location>
        <begin position="304"/>
        <end position="348"/>
    </location>
</feature>
<proteinExistence type="inferred from homology"/>
<feature type="domain" description="Sulfotransferase" evidence="3">
    <location>
        <begin position="72"/>
        <end position="285"/>
    </location>
</feature>
<organism evidence="4 5">
    <name type="scientific">Stegodyphus mimosarum</name>
    <name type="common">African social velvet spider</name>
    <dbReference type="NCBI Taxonomy" id="407821"/>
    <lineage>
        <taxon>Eukaryota</taxon>
        <taxon>Metazoa</taxon>
        <taxon>Ecdysozoa</taxon>
        <taxon>Arthropoda</taxon>
        <taxon>Chelicerata</taxon>
        <taxon>Arachnida</taxon>
        <taxon>Araneae</taxon>
        <taxon>Araneomorphae</taxon>
        <taxon>Entelegynae</taxon>
        <taxon>Eresoidea</taxon>
        <taxon>Eresidae</taxon>
        <taxon>Stegodyphus</taxon>
    </lineage>
</organism>
<comment type="similarity">
    <text evidence="1">Belongs to the sulfotransferase 1 family.</text>
</comment>
<sequence>MRIYFSDNILKVALFSTSVHPSVRRFSSEFPAITMSKFPVTSTVSQFIDGFQIPAFFNAETFRSALAYKPRDDDLFIVTYPKCGTTWTQHILVLIFRLGQPIESEIELWSASPFLDMAGVSAAEEMPRPNAIKFHLPYHLVPKSDKVKYIYVTRNPKDCCVSYFHHMRNIPEHEFNGTFDEFFEFFIAGKVDYGDYFDHVLSWYAHRNDPNVLFLTYEEMKKDIRSAILKMASFIDDAAYAEPLRKDPEILNNIVKFSSFDYMKKTVNKSMEELRSLSKEEIMNSTLPRELKKMFGASATPKQEQDYTKKDDNAHFVRKGIVGGWKNYFSDEQSKRMDKKFAEKLKGTDLEVLWKDSM</sequence>
<dbReference type="GO" id="GO:0008146">
    <property type="term" value="F:sulfotransferase activity"/>
    <property type="evidence" value="ECO:0007669"/>
    <property type="project" value="InterPro"/>
</dbReference>
<evidence type="ECO:0000256" key="1">
    <source>
        <dbReference type="ARBA" id="ARBA00005771"/>
    </source>
</evidence>
<dbReference type="AlphaFoldDB" id="A0A087UD37"/>
<dbReference type="OMA" id="ICAKHET"/>
<dbReference type="Gene3D" id="3.40.50.300">
    <property type="entry name" value="P-loop containing nucleotide triphosphate hydrolases"/>
    <property type="match status" value="1"/>
</dbReference>
<reference evidence="4 5" key="1">
    <citation type="submission" date="2013-11" db="EMBL/GenBank/DDBJ databases">
        <title>Genome sequencing of Stegodyphus mimosarum.</title>
        <authorList>
            <person name="Bechsgaard J."/>
        </authorList>
    </citation>
    <scope>NUCLEOTIDE SEQUENCE [LARGE SCALE GENOMIC DNA]</scope>
</reference>
<protein>
    <submittedName>
        <fullName evidence="4">Amine sulfotransferase</fullName>
    </submittedName>
</protein>
<dbReference type="InterPro" id="IPR000863">
    <property type="entry name" value="Sulfotransferase_dom"/>
</dbReference>
<evidence type="ECO:0000313" key="4">
    <source>
        <dbReference type="EMBL" id="KFM75276.1"/>
    </source>
</evidence>
<dbReference type="PANTHER" id="PTHR11783">
    <property type="entry name" value="SULFOTRANSFERASE SULT"/>
    <property type="match status" value="1"/>
</dbReference>
<dbReference type="Pfam" id="PF00685">
    <property type="entry name" value="Sulfotransfer_1"/>
    <property type="match status" value="2"/>
</dbReference>
<dbReference type="OrthoDB" id="205623at2759"/>
<evidence type="ECO:0000259" key="3">
    <source>
        <dbReference type="Pfam" id="PF00685"/>
    </source>
</evidence>
<accession>A0A087UD37</accession>
<dbReference type="STRING" id="407821.A0A087UD37"/>
<evidence type="ECO:0000313" key="5">
    <source>
        <dbReference type="Proteomes" id="UP000054359"/>
    </source>
</evidence>
<keyword evidence="5" id="KW-1185">Reference proteome</keyword>
<dbReference type="SUPFAM" id="SSF52540">
    <property type="entry name" value="P-loop containing nucleoside triphosphate hydrolases"/>
    <property type="match status" value="1"/>
</dbReference>
<name>A0A087UD37_STEMI</name>
<dbReference type="EMBL" id="KK119281">
    <property type="protein sequence ID" value="KFM75276.1"/>
    <property type="molecule type" value="Genomic_DNA"/>
</dbReference>
<gene>
    <name evidence="4" type="ORF">X975_15679</name>
</gene>
<dbReference type="InterPro" id="IPR027417">
    <property type="entry name" value="P-loop_NTPase"/>
</dbReference>
<dbReference type="Proteomes" id="UP000054359">
    <property type="component" value="Unassembled WGS sequence"/>
</dbReference>
<feature type="non-terminal residue" evidence="4">
    <location>
        <position position="358"/>
    </location>
</feature>
<evidence type="ECO:0000256" key="2">
    <source>
        <dbReference type="ARBA" id="ARBA00022679"/>
    </source>
</evidence>